<accession>A0A504YWL9</accession>
<feature type="compositionally biased region" description="Acidic residues" evidence="1">
    <location>
        <begin position="27"/>
        <end position="51"/>
    </location>
</feature>
<dbReference type="Proteomes" id="UP000316759">
    <property type="component" value="Unassembled WGS sequence"/>
</dbReference>
<evidence type="ECO:0000313" key="2">
    <source>
        <dbReference type="EMBL" id="TPP66332.1"/>
    </source>
</evidence>
<organism evidence="2 3">
    <name type="scientific">Fasciola gigantica</name>
    <name type="common">Giant liver fluke</name>
    <dbReference type="NCBI Taxonomy" id="46835"/>
    <lineage>
        <taxon>Eukaryota</taxon>
        <taxon>Metazoa</taxon>
        <taxon>Spiralia</taxon>
        <taxon>Lophotrochozoa</taxon>
        <taxon>Platyhelminthes</taxon>
        <taxon>Trematoda</taxon>
        <taxon>Digenea</taxon>
        <taxon>Plagiorchiida</taxon>
        <taxon>Echinostomata</taxon>
        <taxon>Echinostomatoidea</taxon>
        <taxon>Fasciolidae</taxon>
        <taxon>Fasciola</taxon>
    </lineage>
</organism>
<feature type="region of interest" description="Disordered" evidence="1">
    <location>
        <begin position="17"/>
        <end position="126"/>
    </location>
</feature>
<evidence type="ECO:0000256" key="1">
    <source>
        <dbReference type="SAM" id="MobiDB-lite"/>
    </source>
</evidence>
<name>A0A504YWL9_FASGI</name>
<gene>
    <name evidence="2" type="ORF">FGIG_00258</name>
</gene>
<keyword evidence="3" id="KW-1185">Reference proteome</keyword>
<protein>
    <submittedName>
        <fullName evidence="2">Uncharacterized protein</fullName>
    </submittedName>
</protein>
<feature type="compositionally biased region" description="Acidic residues" evidence="1">
    <location>
        <begin position="69"/>
        <end position="82"/>
    </location>
</feature>
<feature type="compositionally biased region" description="Basic and acidic residues" evidence="1">
    <location>
        <begin position="58"/>
        <end position="68"/>
    </location>
</feature>
<evidence type="ECO:0000313" key="3">
    <source>
        <dbReference type="Proteomes" id="UP000316759"/>
    </source>
</evidence>
<proteinExistence type="predicted"/>
<dbReference type="AlphaFoldDB" id="A0A504YWL9"/>
<comment type="caution">
    <text evidence="2">The sequence shown here is derived from an EMBL/GenBank/DDBJ whole genome shotgun (WGS) entry which is preliminary data.</text>
</comment>
<reference evidence="2 3" key="1">
    <citation type="submission" date="2019-04" db="EMBL/GenBank/DDBJ databases">
        <title>Annotation for the trematode Fasciola gigantica.</title>
        <authorList>
            <person name="Choi Y.-J."/>
        </authorList>
    </citation>
    <scope>NUCLEOTIDE SEQUENCE [LARGE SCALE GENOMIC DNA]</scope>
    <source>
        <strain evidence="2">Uganda_cow_1</strain>
    </source>
</reference>
<sequence>TIHQNLKPRDFRFSTHLRFIHDPCSENSEDDEEDDDEDEDGEKEEEEEVEETYVPTKVKPDTYMRERPETDEEVDEEDSMEDELIKNDWDGNEEEIDDRPSYATEIPLEGEGAGPSNAYGTPSKSQ</sequence>
<dbReference type="EMBL" id="SUNJ01002005">
    <property type="protein sequence ID" value="TPP66332.1"/>
    <property type="molecule type" value="Genomic_DNA"/>
</dbReference>
<feature type="non-terminal residue" evidence="2">
    <location>
        <position position="1"/>
    </location>
</feature>